<accession>A0A8H9L793</accession>
<proteinExistence type="predicted"/>
<comment type="caution">
    <text evidence="2">The sequence shown here is derived from an EMBL/GenBank/DDBJ whole genome shotgun (WGS) entry which is preliminary data.</text>
</comment>
<sequence>MAGRRVRPQDAGVASPACAATAEPGAVSEILLARDHDFSLLRRALSAGEVERLRRGAYRTVDDVGVDTGPAARARLRAEQLVVAVHRQLTAAHVISHVSAALLHGAPMWRTPRQVHVIQQYGANAGGARDIVRHRTSLVDDEVVSVAGVPVTSPARTVLDCLATVPPLDGLVLADWALAQGMRRDTLLTAVEARPDRRNRRRARLVVELADAGAQSPWETWTRYVLLRAGFPRPRTQVPVSTRLGTFHADVGWDEWGPLLEFDGFVKYRDGVPDRRYAADVARFEEKRREDAIREAGRELLRVTARDSPAELVRRVLRHTEPGRRPRLRPLTDLPPV</sequence>
<dbReference type="Pfam" id="PF09407">
    <property type="entry name" value="AbiEi_1"/>
    <property type="match status" value="1"/>
</dbReference>
<dbReference type="Proteomes" id="UP000655589">
    <property type="component" value="Unassembled WGS sequence"/>
</dbReference>
<reference evidence="2" key="2">
    <citation type="submission" date="2020-09" db="EMBL/GenBank/DDBJ databases">
        <authorList>
            <person name="Sun Q."/>
            <person name="Ohkuma M."/>
        </authorList>
    </citation>
    <scope>NUCLEOTIDE SEQUENCE</scope>
    <source>
        <strain evidence="2">JCM 3051</strain>
    </source>
</reference>
<keyword evidence="3" id="KW-1185">Reference proteome</keyword>
<dbReference type="AlphaFoldDB" id="A0A8H9L793"/>
<evidence type="ECO:0000313" key="2">
    <source>
        <dbReference type="EMBL" id="GGM38789.1"/>
    </source>
</evidence>
<dbReference type="EMBL" id="BMPT01000019">
    <property type="protein sequence ID" value="GGM38789.1"/>
    <property type="molecule type" value="Genomic_DNA"/>
</dbReference>
<protein>
    <recommendedName>
        <fullName evidence="1">AbiEi antitoxin C-terminal domain-containing protein</fullName>
    </recommendedName>
</protein>
<dbReference type="InterPro" id="IPR018547">
    <property type="entry name" value="AbiEi_C"/>
</dbReference>
<feature type="domain" description="AbiEi antitoxin C-terminal" evidence="1">
    <location>
        <begin position="90"/>
        <end position="207"/>
    </location>
</feature>
<evidence type="ECO:0000259" key="1">
    <source>
        <dbReference type="Pfam" id="PF09407"/>
    </source>
</evidence>
<gene>
    <name evidence="2" type="ORF">GCM10010102_37940</name>
</gene>
<organism evidence="2 3">
    <name type="scientific">Promicromonospora citrea</name>
    <dbReference type="NCBI Taxonomy" id="43677"/>
    <lineage>
        <taxon>Bacteria</taxon>
        <taxon>Bacillati</taxon>
        <taxon>Actinomycetota</taxon>
        <taxon>Actinomycetes</taxon>
        <taxon>Micrococcales</taxon>
        <taxon>Promicromonosporaceae</taxon>
        <taxon>Promicromonospora</taxon>
    </lineage>
</organism>
<evidence type="ECO:0000313" key="3">
    <source>
        <dbReference type="Proteomes" id="UP000655589"/>
    </source>
</evidence>
<reference evidence="2" key="1">
    <citation type="journal article" date="2014" name="Int. J. Syst. Evol. Microbiol.">
        <title>Complete genome sequence of Corynebacterium casei LMG S-19264T (=DSM 44701T), isolated from a smear-ripened cheese.</title>
        <authorList>
            <consortium name="US DOE Joint Genome Institute (JGI-PGF)"/>
            <person name="Walter F."/>
            <person name="Albersmeier A."/>
            <person name="Kalinowski J."/>
            <person name="Ruckert C."/>
        </authorList>
    </citation>
    <scope>NUCLEOTIDE SEQUENCE</scope>
    <source>
        <strain evidence="2">JCM 3051</strain>
    </source>
</reference>
<name>A0A8H9L793_9MICO</name>